<feature type="transmembrane region" description="Helical" evidence="12">
    <location>
        <begin position="129"/>
        <end position="151"/>
    </location>
</feature>
<evidence type="ECO:0000256" key="12">
    <source>
        <dbReference type="RuleBase" id="RU363047"/>
    </source>
</evidence>
<reference evidence="15" key="1">
    <citation type="submission" date="2025-08" db="UniProtKB">
        <authorList>
            <consortium name="RefSeq"/>
        </authorList>
    </citation>
    <scope>IDENTIFICATION</scope>
    <source>
        <tissue evidence="15">Liver</tissue>
    </source>
</reference>
<dbReference type="PANTHER" id="PTHR26452">
    <property type="entry name" value="OLFACTORY RECEPTOR"/>
    <property type="match status" value="1"/>
</dbReference>
<evidence type="ECO:0000256" key="6">
    <source>
        <dbReference type="ARBA" id="ARBA00022989"/>
    </source>
</evidence>
<name>A0A9F5JD05_PYTBI</name>
<evidence type="ECO:0000256" key="10">
    <source>
        <dbReference type="ARBA" id="ARBA00023224"/>
    </source>
</evidence>
<dbReference type="AlphaFoldDB" id="A0A9F5JD05"/>
<protein>
    <recommendedName>
        <fullName evidence="12">Olfactory receptor</fullName>
    </recommendedName>
</protein>
<keyword evidence="14" id="KW-1185">Reference proteome</keyword>
<dbReference type="PRINTS" id="PR00245">
    <property type="entry name" value="OLFACTORYR"/>
</dbReference>
<comment type="subcellular location">
    <subcellularLocation>
        <location evidence="1 12">Cell membrane</location>
        <topology evidence="1 12">Multi-pass membrane protein</topology>
    </subcellularLocation>
</comment>
<keyword evidence="2 12" id="KW-1003">Cell membrane</keyword>
<keyword evidence="4 11" id="KW-0812">Transmembrane</keyword>
<dbReference type="GO" id="GO:0004930">
    <property type="term" value="F:G protein-coupled receptor activity"/>
    <property type="evidence" value="ECO:0007669"/>
    <property type="project" value="UniProtKB-KW"/>
</dbReference>
<evidence type="ECO:0000256" key="2">
    <source>
        <dbReference type="ARBA" id="ARBA00022475"/>
    </source>
</evidence>
<proteinExistence type="inferred from homology"/>
<dbReference type="InterPro" id="IPR050516">
    <property type="entry name" value="Olfactory_GPCR"/>
</dbReference>
<evidence type="ECO:0000256" key="11">
    <source>
        <dbReference type="RuleBase" id="RU000688"/>
    </source>
</evidence>
<sequence>MNVTGKNGFVLLGLANHPELQLPLFFVFLIIYMVIMTGNVLIFMLIMADPSLQAPMYFFLQVLSFMDICYSSVTLPRMLVDFLSKDKRITYVGCATQLFFLLFGGASECFLLAVMAYDRYVAICKPLRYVTIMNKTVCLSLTVLSCFAGSVDSLLQTVWIFTLPFCGTHHINYFFCDIPPLIRLSCGDISIYQIQLFTFTILVVVTPLIFILVPLIFILVSYFLIISSILKMTSAEGRQKAFSTCSSHLMVVVLSYGSSSLNYLQPKSINEEGSKKVLALMYTTIMPMLNPLIYSLRNREISEAIKRMMNKTMNRIFFHRK</sequence>
<comment type="similarity">
    <text evidence="11">Belongs to the G-protein coupled receptor 1 family.</text>
</comment>
<evidence type="ECO:0000256" key="1">
    <source>
        <dbReference type="ARBA" id="ARBA00004651"/>
    </source>
</evidence>
<dbReference type="KEGG" id="pbi:103058825"/>
<dbReference type="InterPro" id="IPR000725">
    <property type="entry name" value="Olfact_rcpt"/>
</dbReference>
<evidence type="ECO:0000313" key="15">
    <source>
        <dbReference type="RefSeq" id="XP_025033078.1"/>
    </source>
</evidence>
<evidence type="ECO:0000256" key="8">
    <source>
        <dbReference type="ARBA" id="ARBA00023136"/>
    </source>
</evidence>
<evidence type="ECO:0000256" key="3">
    <source>
        <dbReference type="ARBA" id="ARBA00022606"/>
    </source>
</evidence>
<keyword evidence="7 11" id="KW-0297">G-protein coupled receptor</keyword>
<dbReference type="PROSITE" id="PS00237">
    <property type="entry name" value="G_PROTEIN_RECEP_F1_1"/>
    <property type="match status" value="1"/>
</dbReference>
<keyword evidence="5 12" id="KW-0552">Olfaction</keyword>
<feature type="transmembrane region" description="Helical" evidence="12">
    <location>
        <begin position="196"/>
        <end position="226"/>
    </location>
</feature>
<gene>
    <name evidence="15" type="primary">LOC103058825</name>
</gene>
<accession>A0A9F5JD05</accession>
<evidence type="ECO:0000256" key="5">
    <source>
        <dbReference type="ARBA" id="ARBA00022725"/>
    </source>
</evidence>
<evidence type="ECO:0000259" key="13">
    <source>
        <dbReference type="PROSITE" id="PS50262"/>
    </source>
</evidence>
<keyword evidence="8 12" id="KW-0472">Membrane</keyword>
<dbReference type="InterPro" id="IPR017452">
    <property type="entry name" value="GPCR_Rhodpsn_7TM"/>
</dbReference>
<dbReference type="PROSITE" id="PS50262">
    <property type="entry name" value="G_PROTEIN_RECEP_F1_2"/>
    <property type="match status" value="1"/>
</dbReference>
<feature type="transmembrane region" description="Helical" evidence="12">
    <location>
        <begin position="98"/>
        <end position="117"/>
    </location>
</feature>
<dbReference type="FunFam" id="1.20.1070.10:FF:000001">
    <property type="entry name" value="Olfactory receptor"/>
    <property type="match status" value="1"/>
</dbReference>
<dbReference type="GO" id="GO:0004984">
    <property type="term" value="F:olfactory receptor activity"/>
    <property type="evidence" value="ECO:0007669"/>
    <property type="project" value="InterPro"/>
</dbReference>
<dbReference type="RefSeq" id="XP_025033078.1">
    <property type="nucleotide sequence ID" value="XM_025177310.1"/>
</dbReference>
<dbReference type="Gene3D" id="1.20.1070.10">
    <property type="entry name" value="Rhodopsin 7-helix transmembrane proteins"/>
    <property type="match status" value="1"/>
</dbReference>
<feature type="transmembrane region" description="Helical" evidence="12">
    <location>
        <begin position="20"/>
        <end position="46"/>
    </location>
</feature>
<dbReference type="SUPFAM" id="SSF81321">
    <property type="entry name" value="Family A G protein-coupled receptor-like"/>
    <property type="match status" value="1"/>
</dbReference>
<dbReference type="GeneID" id="103058825"/>
<evidence type="ECO:0000256" key="7">
    <source>
        <dbReference type="ARBA" id="ARBA00023040"/>
    </source>
</evidence>
<dbReference type="OMA" id="SYEMQLF"/>
<keyword evidence="3 12" id="KW-0716">Sensory transduction</keyword>
<dbReference type="CDD" id="cd15225">
    <property type="entry name" value="7tmA_OR10A-like"/>
    <property type="match status" value="1"/>
</dbReference>
<feature type="domain" description="G-protein coupled receptors family 1 profile" evidence="13">
    <location>
        <begin position="38"/>
        <end position="294"/>
    </location>
</feature>
<evidence type="ECO:0000256" key="4">
    <source>
        <dbReference type="ARBA" id="ARBA00022692"/>
    </source>
</evidence>
<keyword evidence="9 11" id="KW-0675">Receptor</keyword>
<dbReference type="PRINTS" id="PR00237">
    <property type="entry name" value="GPCRRHODOPSN"/>
</dbReference>
<dbReference type="Proteomes" id="UP000695026">
    <property type="component" value="Unplaced"/>
</dbReference>
<feature type="transmembrane region" description="Helical" evidence="12">
    <location>
        <begin position="58"/>
        <end position="78"/>
    </location>
</feature>
<dbReference type="Pfam" id="PF13853">
    <property type="entry name" value="7tm_4"/>
    <property type="match status" value="1"/>
</dbReference>
<dbReference type="OrthoDB" id="6147321at2759"/>
<dbReference type="InterPro" id="IPR000276">
    <property type="entry name" value="GPCR_Rhodpsn"/>
</dbReference>
<keyword evidence="6 12" id="KW-1133">Transmembrane helix</keyword>
<evidence type="ECO:0000256" key="9">
    <source>
        <dbReference type="ARBA" id="ARBA00023170"/>
    </source>
</evidence>
<organism evidence="14 15">
    <name type="scientific">Python bivittatus</name>
    <name type="common">Burmese python</name>
    <name type="synonym">Python molurus bivittatus</name>
    <dbReference type="NCBI Taxonomy" id="176946"/>
    <lineage>
        <taxon>Eukaryota</taxon>
        <taxon>Metazoa</taxon>
        <taxon>Chordata</taxon>
        <taxon>Craniata</taxon>
        <taxon>Vertebrata</taxon>
        <taxon>Euteleostomi</taxon>
        <taxon>Lepidosauria</taxon>
        <taxon>Squamata</taxon>
        <taxon>Bifurcata</taxon>
        <taxon>Unidentata</taxon>
        <taxon>Episquamata</taxon>
        <taxon>Toxicofera</taxon>
        <taxon>Serpentes</taxon>
        <taxon>Henophidia</taxon>
        <taxon>Pythonidae</taxon>
        <taxon>Python</taxon>
    </lineage>
</organism>
<keyword evidence="10 11" id="KW-0807">Transducer</keyword>
<dbReference type="GO" id="GO:0005886">
    <property type="term" value="C:plasma membrane"/>
    <property type="evidence" value="ECO:0007669"/>
    <property type="project" value="UniProtKB-SubCell"/>
</dbReference>
<evidence type="ECO:0000313" key="14">
    <source>
        <dbReference type="Proteomes" id="UP000695026"/>
    </source>
</evidence>